<keyword evidence="2" id="KW-1185">Reference proteome</keyword>
<organism evidence="1 2">
    <name type="scientific">Dictyocaulus viviparus</name>
    <name type="common">Bovine lungworm</name>
    <dbReference type="NCBI Taxonomy" id="29172"/>
    <lineage>
        <taxon>Eukaryota</taxon>
        <taxon>Metazoa</taxon>
        <taxon>Ecdysozoa</taxon>
        <taxon>Nematoda</taxon>
        <taxon>Chromadorea</taxon>
        <taxon>Rhabditida</taxon>
        <taxon>Rhabditina</taxon>
        <taxon>Rhabditomorpha</taxon>
        <taxon>Strongyloidea</taxon>
        <taxon>Metastrongylidae</taxon>
        <taxon>Dictyocaulus</taxon>
    </lineage>
</organism>
<evidence type="ECO:0000313" key="2">
    <source>
        <dbReference type="Proteomes" id="UP000053766"/>
    </source>
</evidence>
<dbReference type="EMBL" id="KN716392">
    <property type="protein sequence ID" value="KJH45698.1"/>
    <property type="molecule type" value="Genomic_DNA"/>
</dbReference>
<reference evidence="1 2" key="1">
    <citation type="submission" date="2013-11" db="EMBL/GenBank/DDBJ databases">
        <title>Draft genome of the bovine lungworm Dictyocaulus viviparus.</title>
        <authorList>
            <person name="Mitreva M."/>
        </authorList>
    </citation>
    <scope>NUCLEOTIDE SEQUENCE [LARGE SCALE GENOMIC DNA]</scope>
    <source>
        <strain evidence="1 2">HannoverDv2000</strain>
    </source>
</reference>
<reference evidence="2" key="2">
    <citation type="journal article" date="2016" name="Sci. Rep.">
        <title>Dictyocaulus viviparus genome, variome and transcriptome elucidate lungworm biology and support future intervention.</title>
        <authorList>
            <person name="McNulty S.N."/>
            <person name="Strube C."/>
            <person name="Rosa B.A."/>
            <person name="Martin J.C."/>
            <person name="Tyagi R."/>
            <person name="Choi Y.J."/>
            <person name="Wang Q."/>
            <person name="Hallsworth Pepin K."/>
            <person name="Zhang X."/>
            <person name="Ozersky P."/>
            <person name="Wilson R.K."/>
            <person name="Sternberg P.W."/>
            <person name="Gasser R.B."/>
            <person name="Mitreva M."/>
        </authorList>
    </citation>
    <scope>NUCLEOTIDE SEQUENCE [LARGE SCALE GENOMIC DNA]</scope>
    <source>
        <strain evidence="2">HannoverDv2000</strain>
    </source>
</reference>
<evidence type="ECO:0000313" key="1">
    <source>
        <dbReference type="EMBL" id="KJH45698.1"/>
    </source>
</evidence>
<proteinExistence type="predicted"/>
<dbReference type="AlphaFoldDB" id="A0A0D8XM60"/>
<dbReference type="Proteomes" id="UP000053766">
    <property type="component" value="Unassembled WGS sequence"/>
</dbReference>
<dbReference type="STRING" id="29172.A0A0D8XM60"/>
<gene>
    <name evidence="1" type="ORF">DICVIV_08256</name>
</gene>
<accession>A0A0D8XM60</accession>
<protein>
    <submittedName>
        <fullName evidence="1">Uncharacterized protein</fullName>
    </submittedName>
</protein>
<sequence length="167" mass="18867">MDSSECLIRNVVASHEIDQLIAIIEADYLTITLDIAEKLNIGLSMVVGHFKQVGKVEEEKFLGEFRDESSISASVFVICNSTLTEGQTVSALFTNYTKMLPEGENAIEVQIEMHVQAKSKVSITWHIIKDLFRIQIKLKVMKQQRRYICVITDNHHCGLIVISVLCK</sequence>
<name>A0A0D8XM60_DICVI</name>
<dbReference type="OrthoDB" id="407674at2759"/>